<dbReference type="Pfam" id="PF00107">
    <property type="entry name" value="ADH_zinc_N"/>
    <property type="match status" value="1"/>
</dbReference>
<keyword evidence="5" id="KW-1185">Reference proteome</keyword>
<name>A0A5B9VXE0_9BACT</name>
<dbReference type="PANTHER" id="PTHR48106">
    <property type="entry name" value="QUINONE OXIDOREDUCTASE PIG3-RELATED"/>
    <property type="match status" value="1"/>
</dbReference>
<dbReference type="SMART" id="SM00829">
    <property type="entry name" value="PKS_ER"/>
    <property type="match status" value="1"/>
</dbReference>
<evidence type="ECO:0000256" key="1">
    <source>
        <dbReference type="ARBA" id="ARBA00022857"/>
    </source>
</evidence>
<dbReference type="EMBL" id="CP042997">
    <property type="protein sequence ID" value="QEH32627.1"/>
    <property type="molecule type" value="Genomic_DNA"/>
</dbReference>
<dbReference type="SUPFAM" id="SSF51735">
    <property type="entry name" value="NAD(P)-binding Rossmann-fold domains"/>
    <property type="match status" value="1"/>
</dbReference>
<dbReference type="EC" id="1.1.1.1" evidence="4"/>
<dbReference type="GO" id="GO:0070402">
    <property type="term" value="F:NADPH binding"/>
    <property type="evidence" value="ECO:0007669"/>
    <property type="project" value="TreeGrafter"/>
</dbReference>
<dbReference type="Gene3D" id="3.40.50.720">
    <property type="entry name" value="NAD(P)-binding Rossmann-like Domain"/>
    <property type="match status" value="1"/>
</dbReference>
<dbReference type="AlphaFoldDB" id="A0A5B9VXE0"/>
<gene>
    <name evidence="4" type="primary">adhT_1</name>
    <name evidence="4" type="ORF">OJF2_11060</name>
</gene>
<dbReference type="KEGG" id="agv:OJF2_11060"/>
<proteinExistence type="predicted"/>
<dbReference type="OrthoDB" id="9787435at2"/>
<dbReference type="InterPro" id="IPR013149">
    <property type="entry name" value="ADH-like_C"/>
</dbReference>
<evidence type="ECO:0000256" key="2">
    <source>
        <dbReference type="ARBA" id="ARBA00023002"/>
    </source>
</evidence>
<keyword evidence="2 4" id="KW-0560">Oxidoreductase</keyword>
<dbReference type="PANTHER" id="PTHR48106:SF2">
    <property type="entry name" value="ZN2+-BINDING DEHYDROGENASE"/>
    <property type="match status" value="1"/>
</dbReference>
<accession>A0A5B9VXE0</accession>
<keyword evidence="1" id="KW-0521">NADP</keyword>
<dbReference type="RefSeq" id="WP_148591947.1">
    <property type="nucleotide sequence ID" value="NZ_CP042997.1"/>
</dbReference>
<evidence type="ECO:0000313" key="5">
    <source>
        <dbReference type="Proteomes" id="UP000324233"/>
    </source>
</evidence>
<evidence type="ECO:0000313" key="4">
    <source>
        <dbReference type="EMBL" id="QEH32627.1"/>
    </source>
</evidence>
<evidence type="ECO:0000259" key="3">
    <source>
        <dbReference type="SMART" id="SM00829"/>
    </source>
</evidence>
<dbReference type="InterPro" id="IPR020843">
    <property type="entry name" value="ER"/>
</dbReference>
<dbReference type="Pfam" id="PF08240">
    <property type="entry name" value="ADH_N"/>
    <property type="match status" value="1"/>
</dbReference>
<feature type="domain" description="Enoyl reductase (ER)" evidence="3">
    <location>
        <begin position="11"/>
        <end position="326"/>
    </location>
</feature>
<sequence>MKAAVFERFGEPAEVLGVRDVPIPEPGAGEVRVRMIATPVNPSDLLVVRGRYGVLPKLPATPGFEGVGIVEKAGPGLLGRWVEGKRVAVINSAGGNWAEYAVIPARQARPVPADIPDDQVATFFVNPATVLALVRHVLAVPKGEWLLLSAAGSTLGRMIIRLGRHDGFKTLAVVRRPEAKEELRQLGADAVICSSDGPVEDQVRQVTGAGGPRFALDPIGGEAGAAIFRAMGDGGKLVLYGSLTGEPVPIDPRQVISARKSIEGFWLGHWMRDRSIPGALLLFREIASLIRSGVLRTEIGGRYPLDDIRAAATEADAMGRRGKVLLTFRGEPA</sequence>
<dbReference type="GO" id="GO:0016651">
    <property type="term" value="F:oxidoreductase activity, acting on NAD(P)H"/>
    <property type="evidence" value="ECO:0007669"/>
    <property type="project" value="TreeGrafter"/>
</dbReference>
<dbReference type="GO" id="GO:0004022">
    <property type="term" value="F:alcohol dehydrogenase (NAD+) activity"/>
    <property type="evidence" value="ECO:0007669"/>
    <property type="project" value="UniProtKB-EC"/>
</dbReference>
<organism evidence="4 5">
    <name type="scientific">Aquisphaera giovannonii</name>
    <dbReference type="NCBI Taxonomy" id="406548"/>
    <lineage>
        <taxon>Bacteria</taxon>
        <taxon>Pseudomonadati</taxon>
        <taxon>Planctomycetota</taxon>
        <taxon>Planctomycetia</taxon>
        <taxon>Isosphaerales</taxon>
        <taxon>Isosphaeraceae</taxon>
        <taxon>Aquisphaera</taxon>
    </lineage>
</organism>
<protein>
    <submittedName>
        <fullName evidence="4">Alcohol dehydrogenase</fullName>
        <ecNumber evidence="4">1.1.1.1</ecNumber>
    </submittedName>
</protein>
<dbReference type="InterPro" id="IPR036291">
    <property type="entry name" value="NAD(P)-bd_dom_sf"/>
</dbReference>
<dbReference type="Proteomes" id="UP000324233">
    <property type="component" value="Chromosome"/>
</dbReference>
<dbReference type="InterPro" id="IPR011032">
    <property type="entry name" value="GroES-like_sf"/>
</dbReference>
<dbReference type="Gene3D" id="3.90.180.10">
    <property type="entry name" value="Medium-chain alcohol dehydrogenases, catalytic domain"/>
    <property type="match status" value="1"/>
</dbReference>
<dbReference type="SUPFAM" id="SSF50129">
    <property type="entry name" value="GroES-like"/>
    <property type="match status" value="1"/>
</dbReference>
<dbReference type="CDD" id="cd05282">
    <property type="entry name" value="ETR_like"/>
    <property type="match status" value="1"/>
</dbReference>
<dbReference type="InterPro" id="IPR013154">
    <property type="entry name" value="ADH-like_N"/>
</dbReference>
<reference evidence="4 5" key="1">
    <citation type="submission" date="2019-08" db="EMBL/GenBank/DDBJ databases">
        <title>Deep-cultivation of Planctomycetes and their phenomic and genomic characterization uncovers novel biology.</title>
        <authorList>
            <person name="Wiegand S."/>
            <person name="Jogler M."/>
            <person name="Boedeker C."/>
            <person name="Pinto D."/>
            <person name="Vollmers J."/>
            <person name="Rivas-Marin E."/>
            <person name="Kohn T."/>
            <person name="Peeters S.H."/>
            <person name="Heuer A."/>
            <person name="Rast P."/>
            <person name="Oberbeckmann S."/>
            <person name="Bunk B."/>
            <person name="Jeske O."/>
            <person name="Meyerdierks A."/>
            <person name="Storesund J.E."/>
            <person name="Kallscheuer N."/>
            <person name="Luecker S."/>
            <person name="Lage O.M."/>
            <person name="Pohl T."/>
            <person name="Merkel B.J."/>
            <person name="Hornburger P."/>
            <person name="Mueller R.-W."/>
            <person name="Bruemmer F."/>
            <person name="Labrenz M."/>
            <person name="Spormann A.M."/>
            <person name="Op den Camp H."/>
            <person name="Overmann J."/>
            <person name="Amann R."/>
            <person name="Jetten M.S.M."/>
            <person name="Mascher T."/>
            <person name="Medema M.H."/>
            <person name="Devos D.P."/>
            <person name="Kaster A.-K."/>
            <person name="Ovreas L."/>
            <person name="Rohde M."/>
            <person name="Galperin M.Y."/>
            <person name="Jogler C."/>
        </authorList>
    </citation>
    <scope>NUCLEOTIDE SEQUENCE [LARGE SCALE GENOMIC DNA]</scope>
    <source>
        <strain evidence="4 5">OJF2</strain>
    </source>
</reference>